<dbReference type="GO" id="GO:0000407">
    <property type="term" value="C:phagophore assembly site"/>
    <property type="evidence" value="ECO:0007669"/>
    <property type="project" value="TreeGrafter"/>
</dbReference>
<evidence type="ECO:0000256" key="1">
    <source>
        <dbReference type="ARBA" id="ARBA00005965"/>
    </source>
</evidence>
<accession>A0A4D9D4J3</accession>
<evidence type="ECO:0000313" key="3">
    <source>
        <dbReference type="EMBL" id="TFJ86472.1"/>
    </source>
</evidence>
<dbReference type="PANTHER" id="PTHR12768">
    <property type="entry name" value="BECLIN 1"/>
    <property type="match status" value="1"/>
</dbReference>
<dbReference type="GO" id="GO:0006995">
    <property type="term" value="P:cellular response to nitrogen starvation"/>
    <property type="evidence" value="ECO:0007669"/>
    <property type="project" value="TreeGrafter"/>
</dbReference>
<protein>
    <recommendedName>
        <fullName evidence="2">Atg6 BARA domain-containing protein</fullName>
    </recommendedName>
</protein>
<dbReference type="Proteomes" id="UP000355283">
    <property type="component" value="Unassembled WGS sequence"/>
</dbReference>
<dbReference type="GO" id="GO:0030674">
    <property type="term" value="F:protein-macromolecule adaptor activity"/>
    <property type="evidence" value="ECO:0007669"/>
    <property type="project" value="TreeGrafter"/>
</dbReference>
<dbReference type="InterPro" id="IPR038274">
    <property type="entry name" value="Atg6/Beclin_C_sf"/>
</dbReference>
<dbReference type="Gene3D" id="1.10.418.40">
    <property type="entry name" value="Autophagy protein 6/Beclin 1"/>
    <property type="match status" value="1"/>
</dbReference>
<dbReference type="AlphaFoldDB" id="A0A4D9D4J3"/>
<gene>
    <name evidence="3" type="ORF">NSK_002129</name>
</gene>
<comment type="caution">
    <text evidence="3">The sequence shown here is derived from an EMBL/GenBank/DDBJ whole genome shotgun (WGS) entry which is preliminary data.</text>
</comment>
<dbReference type="EMBL" id="SDOX01000008">
    <property type="protein sequence ID" value="TFJ86472.1"/>
    <property type="molecule type" value="Genomic_DNA"/>
</dbReference>
<proteinExistence type="inferred from homology"/>
<keyword evidence="4" id="KW-1185">Reference proteome</keyword>
<evidence type="ECO:0000259" key="2">
    <source>
        <dbReference type="Pfam" id="PF04111"/>
    </source>
</evidence>
<organism evidence="3 4">
    <name type="scientific">Nannochloropsis salina CCMP1776</name>
    <dbReference type="NCBI Taxonomy" id="1027361"/>
    <lineage>
        <taxon>Eukaryota</taxon>
        <taxon>Sar</taxon>
        <taxon>Stramenopiles</taxon>
        <taxon>Ochrophyta</taxon>
        <taxon>Eustigmatophyceae</taxon>
        <taxon>Eustigmatales</taxon>
        <taxon>Monodopsidaceae</taxon>
        <taxon>Microchloropsis</taxon>
        <taxon>Microchloropsis salina</taxon>
    </lineage>
</organism>
<reference evidence="3 4" key="1">
    <citation type="submission" date="2019-01" db="EMBL/GenBank/DDBJ databases">
        <title>Nuclear Genome Assembly of the Microalgal Biofuel strain Nannochloropsis salina CCMP1776.</title>
        <authorList>
            <person name="Hovde B."/>
        </authorList>
    </citation>
    <scope>NUCLEOTIDE SEQUENCE [LARGE SCALE GENOMIC DNA]</scope>
    <source>
        <strain evidence="3 4">CCMP1776</strain>
    </source>
</reference>
<dbReference type="GO" id="GO:0034271">
    <property type="term" value="C:phosphatidylinositol 3-kinase complex, class III, type I"/>
    <property type="evidence" value="ECO:0007669"/>
    <property type="project" value="TreeGrafter"/>
</dbReference>
<dbReference type="PANTHER" id="PTHR12768:SF4">
    <property type="entry name" value="BECLIN-1"/>
    <property type="match status" value="1"/>
</dbReference>
<name>A0A4D9D4J3_9STRA</name>
<dbReference type="GO" id="GO:0034272">
    <property type="term" value="C:phosphatidylinositol 3-kinase complex, class III, type II"/>
    <property type="evidence" value="ECO:0007669"/>
    <property type="project" value="TreeGrafter"/>
</dbReference>
<evidence type="ECO:0000313" key="4">
    <source>
        <dbReference type="Proteomes" id="UP000355283"/>
    </source>
</evidence>
<dbReference type="GO" id="GO:0045324">
    <property type="term" value="P:late endosome to vacuole transport"/>
    <property type="evidence" value="ECO:0007669"/>
    <property type="project" value="TreeGrafter"/>
</dbReference>
<dbReference type="InterPro" id="IPR040455">
    <property type="entry name" value="Atg6_BARA"/>
</dbReference>
<dbReference type="GO" id="GO:0000045">
    <property type="term" value="P:autophagosome assembly"/>
    <property type="evidence" value="ECO:0007669"/>
    <property type="project" value="TreeGrafter"/>
</dbReference>
<sequence length="280" mass="31435">MPSEGDGPEAHILHLRELLKAVEARRITLHRRRALVEKKRRRLQGLLDLWQSLNNSAAESLLDLSENHQATHGSELSAGARLEALTQLNVANDCFHVWHSGPFATMNGCSIGRLPAFAAVEWIDINAGLGQAILLLDTLVKQTGFRFRRLELVPFGSFSKILRSPCDLSDVETKVMPNSPRFTASNAMSFYYDEANLAFFPRRNMNAALVAFLQCVEEFGSHVEGLDPTIRLPHRVQDNKIGGLPIVFTPGEEDTWNRALKYLLTDLKWLSAWSARHVLL</sequence>
<dbReference type="GO" id="GO:0043548">
    <property type="term" value="F:phosphatidylinositol 3-kinase binding"/>
    <property type="evidence" value="ECO:0007669"/>
    <property type="project" value="TreeGrafter"/>
</dbReference>
<dbReference type="GO" id="GO:0000423">
    <property type="term" value="P:mitophagy"/>
    <property type="evidence" value="ECO:0007669"/>
    <property type="project" value="TreeGrafter"/>
</dbReference>
<comment type="similarity">
    <text evidence="1">Belongs to the beclin family.</text>
</comment>
<feature type="domain" description="Atg6 BARA" evidence="2">
    <location>
        <begin position="85"/>
        <end position="274"/>
    </location>
</feature>
<dbReference type="InterPro" id="IPR007243">
    <property type="entry name" value="Atg6/Beclin"/>
</dbReference>
<dbReference type="OrthoDB" id="20368at2759"/>
<dbReference type="Pfam" id="PF04111">
    <property type="entry name" value="APG6"/>
    <property type="match status" value="1"/>
</dbReference>